<organism evidence="3 4">
    <name type="scientific">Botryobasidium botryosum (strain FD-172 SS1)</name>
    <dbReference type="NCBI Taxonomy" id="930990"/>
    <lineage>
        <taxon>Eukaryota</taxon>
        <taxon>Fungi</taxon>
        <taxon>Dikarya</taxon>
        <taxon>Basidiomycota</taxon>
        <taxon>Agaricomycotina</taxon>
        <taxon>Agaricomycetes</taxon>
        <taxon>Cantharellales</taxon>
        <taxon>Botryobasidiaceae</taxon>
        <taxon>Botryobasidium</taxon>
    </lineage>
</organism>
<dbReference type="HOGENOM" id="CLU_2654152_0_0_1"/>
<feature type="chain" id="PRO_5001645237" evidence="2">
    <location>
        <begin position="22"/>
        <end position="76"/>
    </location>
</feature>
<evidence type="ECO:0000256" key="2">
    <source>
        <dbReference type="SAM" id="SignalP"/>
    </source>
</evidence>
<dbReference type="Proteomes" id="UP000027195">
    <property type="component" value="Unassembled WGS sequence"/>
</dbReference>
<feature type="transmembrane region" description="Helical" evidence="1">
    <location>
        <begin position="35"/>
        <end position="57"/>
    </location>
</feature>
<dbReference type="EMBL" id="KL198016">
    <property type="protein sequence ID" value="KDQ21330.1"/>
    <property type="molecule type" value="Genomic_DNA"/>
</dbReference>
<dbReference type="InParanoid" id="A0A067N329"/>
<name>A0A067N329_BOTB1</name>
<gene>
    <name evidence="3" type="ORF">BOTBODRAFT_25755</name>
</gene>
<dbReference type="AlphaFoldDB" id="A0A067N329"/>
<keyword evidence="1" id="KW-0812">Transmembrane</keyword>
<protein>
    <submittedName>
        <fullName evidence="3">Uncharacterized protein</fullName>
    </submittedName>
</protein>
<feature type="signal peptide" evidence="2">
    <location>
        <begin position="1"/>
        <end position="21"/>
    </location>
</feature>
<keyword evidence="1" id="KW-0472">Membrane</keyword>
<keyword evidence="2" id="KW-0732">Signal</keyword>
<sequence>MRMIWTGIILIACVMMHGPSCNVMLEGLTADEISIIAFTAALLSSCAALRFGLVAGCKAYSKVVPRLCIYFLAPPS</sequence>
<proteinExistence type="predicted"/>
<keyword evidence="1" id="KW-1133">Transmembrane helix</keyword>
<evidence type="ECO:0000313" key="3">
    <source>
        <dbReference type="EMBL" id="KDQ21330.1"/>
    </source>
</evidence>
<accession>A0A067N329</accession>
<reference evidence="4" key="1">
    <citation type="journal article" date="2014" name="Proc. Natl. Acad. Sci. U.S.A.">
        <title>Extensive sampling of basidiomycete genomes demonstrates inadequacy of the white-rot/brown-rot paradigm for wood decay fungi.</title>
        <authorList>
            <person name="Riley R."/>
            <person name="Salamov A.A."/>
            <person name="Brown D.W."/>
            <person name="Nagy L.G."/>
            <person name="Floudas D."/>
            <person name="Held B.W."/>
            <person name="Levasseur A."/>
            <person name="Lombard V."/>
            <person name="Morin E."/>
            <person name="Otillar R."/>
            <person name="Lindquist E.A."/>
            <person name="Sun H."/>
            <person name="LaButti K.M."/>
            <person name="Schmutz J."/>
            <person name="Jabbour D."/>
            <person name="Luo H."/>
            <person name="Baker S.E."/>
            <person name="Pisabarro A.G."/>
            <person name="Walton J.D."/>
            <person name="Blanchette R.A."/>
            <person name="Henrissat B."/>
            <person name="Martin F."/>
            <person name="Cullen D."/>
            <person name="Hibbett D.S."/>
            <person name="Grigoriev I.V."/>
        </authorList>
    </citation>
    <scope>NUCLEOTIDE SEQUENCE [LARGE SCALE GENOMIC DNA]</scope>
    <source>
        <strain evidence="4">FD-172 SS1</strain>
    </source>
</reference>
<evidence type="ECO:0000256" key="1">
    <source>
        <dbReference type="SAM" id="Phobius"/>
    </source>
</evidence>
<keyword evidence="4" id="KW-1185">Reference proteome</keyword>
<evidence type="ECO:0000313" key="4">
    <source>
        <dbReference type="Proteomes" id="UP000027195"/>
    </source>
</evidence>